<sequence>MHIFINPFILKKIMAELVEGSTLEQIKAIEGWALIAYQESVKKNPNIDIIIENLGKINLQARKLKWKKGGLKDLEKKIEEIHADKPPPFLI</sequence>
<evidence type="ECO:0000313" key="1">
    <source>
        <dbReference type="EMBL" id="OGZ65640.1"/>
    </source>
</evidence>
<dbReference type="Proteomes" id="UP000178774">
    <property type="component" value="Unassembled WGS sequence"/>
</dbReference>
<dbReference type="AlphaFoldDB" id="A0A1G2HTT1"/>
<protein>
    <submittedName>
        <fullName evidence="1">Uncharacterized protein</fullName>
    </submittedName>
</protein>
<reference evidence="1 2" key="1">
    <citation type="journal article" date="2016" name="Nat. Commun.">
        <title>Thousands of microbial genomes shed light on interconnected biogeochemical processes in an aquifer system.</title>
        <authorList>
            <person name="Anantharaman K."/>
            <person name="Brown C.T."/>
            <person name="Hug L.A."/>
            <person name="Sharon I."/>
            <person name="Castelle C.J."/>
            <person name="Probst A.J."/>
            <person name="Thomas B.C."/>
            <person name="Singh A."/>
            <person name="Wilkins M.J."/>
            <person name="Karaoz U."/>
            <person name="Brodie E.L."/>
            <person name="Williams K.H."/>
            <person name="Hubbard S.S."/>
            <person name="Banfield J.F."/>
        </authorList>
    </citation>
    <scope>NUCLEOTIDE SEQUENCE [LARGE SCALE GENOMIC DNA]</scope>
</reference>
<evidence type="ECO:0000313" key="2">
    <source>
        <dbReference type="Proteomes" id="UP000178774"/>
    </source>
</evidence>
<gene>
    <name evidence="1" type="ORF">A2822_03275</name>
</gene>
<dbReference type="EMBL" id="MHOP01000019">
    <property type="protein sequence ID" value="OGZ65640.1"/>
    <property type="molecule type" value="Genomic_DNA"/>
</dbReference>
<accession>A0A1G2HTT1</accession>
<name>A0A1G2HTT1_9BACT</name>
<organism evidence="1 2">
    <name type="scientific">Candidatus Staskawiczbacteria bacterium RIFCSPHIGHO2_01_FULL_41_41</name>
    <dbReference type="NCBI Taxonomy" id="1802203"/>
    <lineage>
        <taxon>Bacteria</taxon>
        <taxon>Candidatus Staskawicziibacteriota</taxon>
    </lineage>
</organism>
<comment type="caution">
    <text evidence="1">The sequence shown here is derived from an EMBL/GenBank/DDBJ whole genome shotgun (WGS) entry which is preliminary data.</text>
</comment>
<proteinExistence type="predicted"/>